<name>A0A6C2D1H7_9RHOO</name>
<feature type="transmembrane region" description="Helical" evidence="1">
    <location>
        <begin position="81"/>
        <end position="103"/>
    </location>
</feature>
<sequence length="145" mass="15714">MKTPTQTLRVVFALSMLACSVILVLFVRGRAAWTPEFWLQLAAASVVISAAICFVAFRQGKMRLVAVPLWPFVRLFVRQLAIVYAVSAVAISGVALAVIYAITRSGPNALALAVLAGLWLSLWLAPGIASFTTWRKLRVAKVNDA</sequence>
<keyword evidence="1" id="KW-1133">Transmembrane helix</keyword>
<keyword evidence="1" id="KW-0812">Transmembrane</keyword>
<dbReference type="EMBL" id="SDKK01000007">
    <property type="protein sequence ID" value="TYC59704.1"/>
    <property type="molecule type" value="Genomic_DNA"/>
</dbReference>
<feature type="transmembrane region" description="Helical" evidence="1">
    <location>
        <begin position="7"/>
        <end position="26"/>
    </location>
</feature>
<dbReference type="AlphaFoldDB" id="A0A6C2D1H7"/>
<dbReference type="RefSeq" id="WP_148578724.1">
    <property type="nucleotide sequence ID" value="NZ_SDKK01000007.1"/>
</dbReference>
<feature type="transmembrane region" description="Helical" evidence="1">
    <location>
        <begin position="38"/>
        <end position="57"/>
    </location>
</feature>
<evidence type="ECO:0000313" key="2">
    <source>
        <dbReference type="EMBL" id="TYC59704.1"/>
    </source>
</evidence>
<reference evidence="2 3" key="1">
    <citation type="submission" date="2019-01" db="EMBL/GenBank/DDBJ databases">
        <title>Zoogloea oleivorans genome sequencing and assembly.</title>
        <authorList>
            <person name="Tancsics A."/>
            <person name="Farkas M."/>
            <person name="Kriszt B."/>
            <person name="Maroti G."/>
            <person name="Horvath B."/>
        </authorList>
    </citation>
    <scope>NUCLEOTIDE SEQUENCE [LARGE SCALE GENOMIC DNA]</scope>
    <source>
        <strain evidence="2 3">Buc</strain>
    </source>
</reference>
<evidence type="ECO:0000256" key="1">
    <source>
        <dbReference type="SAM" id="Phobius"/>
    </source>
</evidence>
<organism evidence="2 3">
    <name type="scientific">Zoogloea oleivorans</name>
    <dbReference type="NCBI Taxonomy" id="1552750"/>
    <lineage>
        <taxon>Bacteria</taxon>
        <taxon>Pseudomonadati</taxon>
        <taxon>Pseudomonadota</taxon>
        <taxon>Betaproteobacteria</taxon>
        <taxon>Rhodocyclales</taxon>
        <taxon>Zoogloeaceae</taxon>
        <taxon>Zoogloea</taxon>
    </lineage>
</organism>
<proteinExistence type="predicted"/>
<keyword evidence="3" id="KW-1185">Reference proteome</keyword>
<dbReference type="OrthoDB" id="9181706at2"/>
<accession>A0A6C2D1H7</accession>
<dbReference type="Proteomes" id="UP000389128">
    <property type="component" value="Unassembled WGS sequence"/>
</dbReference>
<gene>
    <name evidence="2" type="ORF">ETQ85_09085</name>
</gene>
<protein>
    <submittedName>
        <fullName evidence="2">Uncharacterized protein</fullName>
    </submittedName>
</protein>
<evidence type="ECO:0000313" key="3">
    <source>
        <dbReference type="Proteomes" id="UP000389128"/>
    </source>
</evidence>
<keyword evidence="1" id="KW-0472">Membrane</keyword>
<feature type="transmembrane region" description="Helical" evidence="1">
    <location>
        <begin position="109"/>
        <end position="131"/>
    </location>
</feature>
<comment type="caution">
    <text evidence="2">The sequence shown here is derived from an EMBL/GenBank/DDBJ whole genome shotgun (WGS) entry which is preliminary data.</text>
</comment>